<dbReference type="InterPro" id="IPR013783">
    <property type="entry name" value="Ig-like_fold"/>
</dbReference>
<dbReference type="SUPFAM" id="SSF49265">
    <property type="entry name" value="Fibronectin type III"/>
    <property type="match status" value="1"/>
</dbReference>
<dbReference type="GO" id="GO:0008782">
    <property type="term" value="F:adenosylhomocysteine nucleosidase activity"/>
    <property type="evidence" value="ECO:0007669"/>
    <property type="project" value="TreeGrafter"/>
</dbReference>
<dbReference type="Pfam" id="PF01048">
    <property type="entry name" value="PNP_UDP_1"/>
    <property type="match status" value="1"/>
</dbReference>
<dbReference type="InterPro" id="IPR000845">
    <property type="entry name" value="Nucleoside_phosphorylase_d"/>
</dbReference>
<accession>A0A2B4R8I0</accession>
<name>A0A2B4R8I0_STYPI</name>
<evidence type="ECO:0000313" key="3">
    <source>
        <dbReference type="Proteomes" id="UP000225706"/>
    </source>
</evidence>
<dbReference type="GO" id="GO:0009116">
    <property type="term" value="P:nucleoside metabolic process"/>
    <property type="evidence" value="ECO:0007669"/>
    <property type="project" value="InterPro"/>
</dbReference>
<gene>
    <name evidence="2" type="primary">DZIP3</name>
    <name evidence="2" type="ORF">AWC38_SpisGene23311</name>
</gene>
<dbReference type="InterPro" id="IPR035994">
    <property type="entry name" value="Nucleoside_phosphorylase_sf"/>
</dbReference>
<dbReference type="EMBL" id="LSMT01001231">
    <property type="protein sequence ID" value="PFX12688.1"/>
    <property type="molecule type" value="Genomic_DNA"/>
</dbReference>
<proteinExistence type="predicted"/>
<dbReference type="GO" id="GO:0019284">
    <property type="term" value="P:L-methionine salvage from S-adenosylmethionine"/>
    <property type="evidence" value="ECO:0007669"/>
    <property type="project" value="TreeGrafter"/>
</dbReference>
<dbReference type="OrthoDB" id="5956464at2759"/>
<dbReference type="PANTHER" id="PTHR46832">
    <property type="entry name" value="5'-METHYLTHIOADENOSINE/S-ADENOSYLHOMOCYSTEINE NUCLEOSIDASE"/>
    <property type="match status" value="1"/>
</dbReference>
<dbReference type="InterPro" id="IPR041249">
    <property type="entry name" value="HEPN_DZIP3"/>
</dbReference>
<dbReference type="Gene3D" id="2.60.40.10">
    <property type="entry name" value="Immunoglobulins"/>
    <property type="match status" value="1"/>
</dbReference>
<dbReference type="GO" id="GO:0008930">
    <property type="term" value="F:methylthioadenosine nucleosidase activity"/>
    <property type="evidence" value="ECO:0007669"/>
    <property type="project" value="TreeGrafter"/>
</dbReference>
<dbReference type="CDD" id="cd00063">
    <property type="entry name" value="FN3"/>
    <property type="match status" value="1"/>
</dbReference>
<dbReference type="InterPro" id="IPR036116">
    <property type="entry name" value="FN3_sf"/>
</dbReference>
<keyword evidence="3" id="KW-1185">Reference proteome</keyword>
<dbReference type="SUPFAM" id="SSF53167">
    <property type="entry name" value="Purine and uridine phosphorylases"/>
    <property type="match status" value="1"/>
</dbReference>
<dbReference type="Proteomes" id="UP000225706">
    <property type="component" value="Unassembled WGS sequence"/>
</dbReference>
<sequence>MARRQVFMACATLSNLSTKEASNFIQLCRLLVDVGSRVLREIFDSKCLPGNLHTVLADPQNKEKLLSLRKKRVLSPSQWFKLYPTCQSRVSSRELKISLLLLLWRNIFGLTFPTSSSDKFPPVTDTSPEADITRIKVLRDGVYSHASSGSVDDSTFSSYWNDIKDIFLRLGGTHYQYYIDDIKLNCVDADLEEYYQELLSKWFKDEDCIADKSSEETILKKTISDNNSWETETEVMLAQNESAQSDNASPPKLSKKIPSMSDLPHIYYPWKNVELPVDILLLTVEDCEFRSCFAFLKEPFKSYHNSIGYVFFGCMGDDQGRKVKIALMRCSKGPDVPRGSLSVSKDAISLLRPKATFSVGACSGLNSRKVKLGDVVVCAKLITAAHQTPPSSDIGNLIRHVADGWKAPLQNADEYNIKVHCDGVVLSISEANKDMIGQYPKAIAVEMEGGGVFAAAHDFKTEWAVVKGIKDFANETSSEEWEQIACVMAASVVANILSDPVIFQDWPHFHAGTNELPSEEGEVDINFTVTWAKSENVKYRLEWRKQPMTGCTKLCQQENIVEAQLKIFGLDYGAEYEVKLFAVNRHGESDPNVRIFKTKSGKVLRDFVTTGSIVTTCKLNTHAAALI</sequence>
<dbReference type="GO" id="GO:0005829">
    <property type="term" value="C:cytosol"/>
    <property type="evidence" value="ECO:0007669"/>
    <property type="project" value="TreeGrafter"/>
</dbReference>
<organism evidence="2 3">
    <name type="scientific">Stylophora pistillata</name>
    <name type="common">Smooth cauliflower coral</name>
    <dbReference type="NCBI Taxonomy" id="50429"/>
    <lineage>
        <taxon>Eukaryota</taxon>
        <taxon>Metazoa</taxon>
        <taxon>Cnidaria</taxon>
        <taxon>Anthozoa</taxon>
        <taxon>Hexacorallia</taxon>
        <taxon>Scleractinia</taxon>
        <taxon>Astrocoeniina</taxon>
        <taxon>Pocilloporidae</taxon>
        <taxon>Stylophora</taxon>
    </lineage>
</organism>
<comment type="caution">
    <text evidence="2">The sequence shown here is derived from an EMBL/GenBank/DDBJ whole genome shotgun (WGS) entry which is preliminary data.</text>
</comment>
<dbReference type="AlphaFoldDB" id="A0A2B4R8I0"/>
<dbReference type="Pfam" id="PF18738">
    <property type="entry name" value="HEPN_DZIP3"/>
    <property type="match status" value="1"/>
</dbReference>
<dbReference type="PROSITE" id="PS50853">
    <property type="entry name" value="FN3"/>
    <property type="match status" value="1"/>
</dbReference>
<feature type="domain" description="Fibronectin type-III" evidence="1">
    <location>
        <begin position="511"/>
        <end position="601"/>
    </location>
</feature>
<evidence type="ECO:0000259" key="1">
    <source>
        <dbReference type="PROSITE" id="PS50853"/>
    </source>
</evidence>
<dbReference type="InterPro" id="IPR003961">
    <property type="entry name" value="FN3_dom"/>
</dbReference>
<reference evidence="3" key="1">
    <citation type="journal article" date="2017" name="bioRxiv">
        <title>Comparative analysis of the genomes of Stylophora pistillata and Acropora digitifera provides evidence for extensive differences between species of corals.</title>
        <authorList>
            <person name="Voolstra C.R."/>
            <person name="Li Y."/>
            <person name="Liew Y.J."/>
            <person name="Baumgarten S."/>
            <person name="Zoccola D."/>
            <person name="Flot J.-F."/>
            <person name="Tambutte S."/>
            <person name="Allemand D."/>
            <person name="Aranda M."/>
        </authorList>
    </citation>
    <scope>NUCLEOTIDE SEQUENCE [LARGE SCALE GENOMIC DNA]</scope>
</reference>
<protein>
    <submittedName>
        <fullName evidence="2">E3 ubiquitin-protein ligase DZIP3</fullName>
    </submittedName>
</protein>
<dbReference type="Gene3D" id="3.40.50.1580">
    <property type="entry name" value="Nucleoside phosphorylase domain"/>
    <property type="match status" value="1"/>
</dbReference>
<evidence type="ECO:0000313" key="2">
    <source>
        <dbReference type="EMBL" id="PFX12688.1"/>
    </source>
</evidence>
<dbReference type="PANTHER" id="PTHR46832:SF1">
    <property type="entry name" value="5'-METHYLTHIOADENOSINE_S-ADENOSYLHOMOCYSTEINE NUCLEOSIDASE"/>
    <property type="match status" value="1"/>
</dbReference>